<dbReference type="CDD" id="cd00712">
    <property type="entry name" value="AsnB"/>
    <property type="match status" value="1"/>
</dbReference>
<comment type="pathway">
    <text evidence="1">Amino-acid biosynthesis; L-asparagine biosynthesis; L-asparagine from L-aspartate (L-Gln route): step 1/1.</text>
</comment>
<dbReference type="GeneID" id="108811351"/>
<dbReference type="KEGG" id="rsz:108811351"/>
<dbReference type="GO" id="GO:0005829">
    <property type="term" value="C:cytosol"/>
    <property type="evidence" value="ECO:0007669"/>
    <property type="project" value="TreeGrafter"/>
</dbReference>
<dbReference type="GO" id="GO:0006529">
    <property type="term" value="P:asparagine biosynthetic process"/>
    <property type="evidence" value="ECO:0007669"/>
    <property type="project" value="UniProtKB-KW"/>
</dbReference>
<dbReference type="Proteomes" id="UP000504610">
    <property type="component" value="Chromosome 6"/>
</dbReference>
<keyword evidence="4 9" id="KW-0547">Nucleotide-binding</keyword>
<dbReference type="OrthoDB" id="409189at2759"/>
<keyword evidence="14" id="KW-1185">Reference proteome</keyword>
<dbReference type="PROSITE" id="PS51278">
    <property type="entry name" value="GATASE_TYPE_2"/>
    <property type="match status" value="1"/>
</dbReference>
<evidence type="ECO:0000313" key="14">
    <source>
        <dbReference type="Proteomes" id="UP000504610"/>
    </source>
</evidence>
<proteinExistence type="predicted"/>
<evidence type="ECO:0000256" key="12">
    <source>
        <dbReference type="PIRSR" id="PIRSR001589-3"/>
    </source>
</evidence>
<dbReference type="NCBIfam" id="NF006949">
    <property type="entry name" value="PRK09431.1"/>
    <property type="match status" value="1"/>
</dbReference>
<dbReference type="PANTHER" id="PTHR11772:SF48">
    <property type="entry name" value="ASPARAGINE SYNTHETASE [GLUTAMINE-HYDROLYZING] 1"/>
    <property type="match status" value="1"/>
</dbReference>
<evidence type="ECO:0000256" key="7">
    <source>
        <dbReference type="ARBA" id="ARBA00022962"/>
    </source>
</evidence>
<dbReference type="GO" id="GO:0006950">
    <property type="term" value="P:response to stress"/>
    <property type="evidence" value="ECO:0007669"/>
    <property type="project" value="UniProtKB-ARBA"/>
</dbReference>
<dbReference type="InterPro" id="IPR006426">
    <property type="entry name" value="Asn_synth_AEB"/>
</dbReference>
<dbReference type="InterPro" id="IPR050795">
    <property type="entry name" value="Asn_Synthetase"/>
</dbReference>
<dbReference type="InterPro" id="IPR029055">
    <property type="entry name" value="Ntn_hydrolases_N"/>
</dbReference>
<feature type="site" description="Important for beta-aspartyl-AMP intermediate formation" evidence="12">
    <location>
        <position position="344"/>
    </location>
</feature>
<dbReference type="GO" id="GO:0004066">
    <property type="term" value="F:asparagine synthase (glutamine-hydrolyzing) activity"/>
    <property type="evidence" value="ECO:0007669"/>
    <property type="project" value="UniProtKB-EC"/>
</dbReference>
<evidence type="ECO:0000256" key="1">
    <source>
        <dbReference type="ARBA" id="ARBA00005187"/>
    </source>
</evidence>
<gene>
    <name evidence="15" type="primary">LOC108811351</name>
</gene>
<keyword evidence="3 10" id="KW-0028">Amino-acid biosynthesis</keyword>
<evidence type="ECO:0000256" key="10">
    <source>
        <dbReference type="PIRSR" id="PIRSR001589-1"/>
    </source>
</evidence>
<evidence type="ECO:0000256" key="8">
    <source>
        <dbReference type="ARBA" id="ARBA00048741"/>
    </source>
</evidence>
<dbReference type="CDD" id="cd01991">
    <property type="entry name" value="Asn_synthase_B_C"/>
    <property type="match status" value="1"/>
</dbReference>
<name>A0A6J0JT77_RAPSA</name>
<feature type="binding site" evidence="11">
    <location>
        <position position="98"/>
    </location>
    <ligand>
        <name>L-glutamine</name>
        <dbReference type="ChEBI" id="CHEBI:58359"/>
    </ligand>
</feature>
<dbReference type="SUPFAM" id="SSF52402">
    <property type="entry name" value="Adenine nucleotide alpha hydrolases-like"/>
    <property type="match status" value="1"/>
</dbReference>
<dbReference type="PIRSF" id="PIRSF001589">
    <property type="entry name" value="Asn_synthetase_glu-h"/>
    <property type="match status" value="1"/>
</dbReference>
<evidence type="ECO:0000313" key="15">
    <source>
        <dbReference type="RefSeq" id="XP_018438897.1"/>
    </source>
</evidence>
<evidence type="ECO:0000256" key="2">
    <source>
        <dbReference type="ARBA" id="ARBA00022598"/>
    </source>
</evidence>
<dbReference type="Gene3D" id="3.40.50.620">
    <property type="entry name" value="HUPs"/>
    <property type="match status" value="1"/>
</dbReference>
<dbReference type="Pfam" id="PF13537">
    <property type="entry name" value="GATase_7"/>
    <property type="match status" value="1"/>
</dbReference>
<feature type="active site" description="For GATase activity" evidence="10">
    <location>
        <position position="2"/>
    </location>
</feature>
<dbReference type="InterPro" id="IPR014729">
    <property type="entry name" value="Rossmann-like_a/b/a_fold"/>
</dbReference>
<evidence type="ECO:0000259" key="13">
    <source>
        <dbReference type="PROSITE" id="PS51278"/>
    </source>
</evidence>
<feature type="binding site" evidence="11">
    <location>
        <begin position="342"/>
        <end position="343"/>
    </location>
    <ligand>
        <name>ATP</name>
        <dbReference type="ChEBI" id="CHEBI:30616"/>
    </ligand>
</feature>
<dbReference type="GO" id="GO:0005524">
    <property type="term" value="F:ATP binding"/>
    <property type="evidence" value="ECO:0007669"/>
    <property type="project" value="UniProtKB-KW"/>
</dbReference>
<keyword evidence="5 9" id="KW-0067">ATP-binding</keyword>
<organism evidence="14 15">
    <name type="scientific">Raphanus sativus</name>
    <name type="common">Radish</name>
    <name type="synonym">Raphanus raphanistrum var. sativus</name>
    <dbReference type="NCBI Taxonomy" id="3726"/>
    <lineage>
        <taxon>Eukaryota</taxon>
        <taxon>Viridiplantae</taxon>
        <taxon>Streptophyta</taxon>
        <taxon>Embryophyta</taxon>
        <taxon>Tracheophyta</taxon>
        <taxon>Spermatophyta</taxon>
        <taxon>Magnoliopsida</taxon>
        <taxon>eudicotyledons</taxon>
        <taxon>Gunneridae</taxon>
        <taxon>Pentapetalae</taxon>
        <taxon>rosids</taxon>
        <taxon>malvids</taxon>
        <taxon>Brassicales</taxon>
        <taxon>Brassicaceae</taxon>
        <taxon>Brassiceae</taxon>
        <taxon>Raphanus</taxon>
    </lineage>
</organism>
<feature type="domain" description="Glutamine amidotransferase type-2" evidence="13">
    <location>
        <begin position="2"/>
        <end position="185"/>
    </location>
</feature>
<keyword evidence="7 10" id="KW-0315">Glutamine amidotransferase</keyword>
<dbReference type="RefSeq" id="XP_018438897.1">
    <property type="nucleotide sequence ID" value="XM_018583395.2"/>
</dbReference>
<evidence type="ECO:0000256" key="11">
    <source>
        <dbReference type="PIRSR" id="PIRSR001589-2"/>
    </source>
</evidence>
<accession>A0A6J0JT77</accession>
<evidence type="ECO:0000256" key="5">
    <source>
        <dbReference type="ARBA" id="ARBA00022840"/>
    </source>
</evidence>
<evidence type="ECO:0000256" key="4">
    <source>
        <dbReference type="ARBA" id="ARBA00022741"/>
    </source>
</evidence>
<dbReference type="InterPro" id="IPR001962">
    <property type="entry name" value="Asn_synthase"/>
</dbReference>
<protein>
    <recommendedName>
        <fullName evidence="9">Asparagine synthetase [glutamine-hydrolyzing]</fullName>
        <ecNumber evidence="9">6.3.5.4</ecNumber>
    </recommendedName>
</protein>
<keyword evidence="6 10" id="KW-0061">Asparagine biosynthesis</keyword>
<dbReference type="AlphaFoldDB" id="A0A6J0JT77"/>
<keyword evidence="2" id="KW-0436">Ligase</keyword>
<feature type="binding site" evidence="11">
    <location>
        <position position="268"/>
    </location>
    <ligand>
        <name>ATP</name>
        <dbReference type="ChEBI" id="CHEBI:30616"/>
    </ligand>
</feature>
<dbReference type="FunFam" id="3.40.50.620:FF:000055">
    <property type="entry name" value="Asparagine synthetase [glutamine-hydrolyzing]"/>
    <property type="match status" value="1"/>
</dbReference>
<dbReference type="Pfam" id="PF00733">
    <property type="entry name" value="Asn_synthase"/>
    <property type="match status" value="1"/>
</dbReference>
<reference evidence="15" key="2">
    <citation type="submission" date="2025-08" db="UniProtKB">
        <authorList>
            <consortium name="RefSeq"/>
        </authorList>
    </citation>
    <scope>IDENTIFICATION</scope>
    <source>
        <tissue evidence="15">Leaf</tissue>
    </source>
</reference>
<dbReference type="InterPro" id="IPR033738">
    <property type="entry name" value="AsnB_N"/>
</dbReference>
<dbReference type="NCBIfam" id="TIGR01536">
    <property type="entry name" value="asn_synth_AEB"/>
    <property type="match status" value="1"/>
</dbReference>
<dbReference type="FunFam" id="3.60.20.10:FF:000024">
    <property type="entry name" value="Asparagine synthetase [glutamine-hydrolyzing]"/>
    <property type="match status" value="1"/>
</dbReference>
<evidence type="ECO:0000256" key="6">
    <source>
        <dbReference type="ARBA" id="ARBA00022888"/>
    </source>
</evidence>
<sequence length="585" mass="65586">MCGILAVLGCSDDSQAKRVRVLELSRRLRHRGPDWSGIYQNSGNYLAHQRLAIIDPASGDQPLFNEDKSIVVTVNGEIYNHEELRKGLKNHKFHTGSDCDVIAHLYEEHGENFVDMLDGIFSFVLLDTRDNSFMVARDAVGVTSLYIGWGLDGSLWVSSEMKGLHEDCEHFEAFPPGHLYSSKSGGGFKQWYNPPWFNESVPSTPYEPLAIRRAFEDAVIKRLMTDVPFGVLLSGGLDSSLVASITARHLAGTKAAKRWGPQLHSFCVGLEGSPDLKAGKEVAEYLGTVHHEFHFTVQDGIDAIEDVIYHVETYDVTTIRASTPMFLMSRKIKSLGVKMVLSGEGSDEIFGGYLYFHKAPNKQEFHQETCRKIKALHKYDCLRANKATSAFGLEARVPFLDKEFINTAMSLDPESKMIKPEEGRIEKWVLRRAFDDEERPYLPKHILYRQKEQFSDGVGYSWIDGLKAHAAENVNDKMMSNAAYIFPHNTPLTKEAYYYRMIFERFFPQNSARLTVPGGATVACSTAKAVEWDASWSNNMDPSGRAAIGVHLSAYDGSKVALPLPPHKAIDDMPMMMGQEVVIQT</sequence>
<reference evidence="14" key="1">
    <citation type="journal article" date="2019" name="Database">
        <title>The radish genome database (RadishGD): an integrated information resource for radish genomics.</title>
        <authorList>
            <person name="Yu H.J."/>
            <person name="Baek S."/>
            <person name="Lee Y.J."/>
            <person name="Cho A."/>
            <person name="Mun J.H."/>
        </authorList>
    </citation>
    <scope>NUCLEOTIDE SEQUENCE [LARGE SCALE GENOMIC DNA]</scope>
    <source>
        <strain evidence="14">cv. WK10039</strain>
    </source>
</reference>
<evidence type="ECO:0000256" key="9">
    <source>
        <dbReference type="PIRNR" id="PIRNR001589"/>
    </source>
</evidence>
<dbReference type="PANTHER" id="PTHR11772">
    <property type="entry name" value="ASPARAGINE SYNTHETASE"/>
    <property type="match status" value="1"/>
</dbReference>
<dbReference type="Gene3D" id="3.60.20.10">
    <property type="entry name" value="Glutamine Phosphoribosylpyrophosphate, subunit 1, domain 1"/>
    <property type="match status" value="1"/>
</dbReference>
<dbReference type="SUPFAM" id="SSF56235">
    <property type="entry name" value="N-terminal nucleophile aminohydrolases (Ntn hydrolases)"/>
    <property type="match status" value="1"/>
</dbReference>
<evidence type="ECO:0000256" key="3">
    <source>
        <dbReference type="ARBA" id="ARBA00022605"/>
    </source>
</evidence>
<feature type="binding site" evidence="11">
    <location>
        <position position="232"/>
    </location>
    <ligand>
        <name>ATP</name>
        <dbReference type="ChEBI" id="CHEBI:30616"/>
    </ligand>
</feature>
<comment type="catalytic activity">
    <reaction evidence="8 9">
        <text>L-aspartate + L-glutamine + ATP + H2O = L-asparagine + L-glutamate + AMP + diphosphate + H(+)</text>
        <dbReference type="Rhea" id="RHEA:12228"/>
        <dbReference type="ChEBI" id="CHEBI:15377"/>
        <dbReference type="ChEBI" id="CHEBI:15378"/>
        <dbReference type="ChEBI" id="CHEBI:29985"/>
        <dbReference type="ChEBI" id="CHEBI:29991"/>
        <dbReference type="ChEBI" id="CHEBI:30616"/>
        <dbReference type="ChEBI" id="CHEBI:33019"/>
        <dbReference type="ChEBI" id="CHEBI:58048"/>
        <dbReference type="ChEBI" id="CHEBI:58359"/>
        <dbReference type="ChEBI" id="CHEBI:456215"/>
        <dbReference type="EC" id="6.3.5.4"/>
    </reaction>
</comment>
<dbReference type="InterPro" id="IPR017932">
    <property type="entry name" value="GATase_2_dom"/>
</dbReference>
<dbReference type="EC" id="6.3.5.4" evidence="9"/>